<proteinExistence type="predicted"/>
<keyword evidence="1" id="KW-0472">Membrane</keyword>
<protein>
    <submittedName>
        <fullName evidence="2">Uncharacterized protein</fullName>
    </submittedName>
</protein>
<dbReference type="Proteomes" id="UP000282529">
    <property type="component" value="Unassembled WGS sequence"/>
</dbReference>
<name>A0A3N9Q3C4_9BACL</name>
<dbReference type="AlphaFoldDB" id="A0A3N9Q3C4"/>
<sequence length="748" mass="81875">MKRRIAARIRRAERLKSGWRQTEGSVSVFLIMVLAFVFLFSAVLIDYARMAAANVQGERLARAGVRSAMSAYDAGLREQYGLFAFGGSDGDEIMARTLADSFYKSGRGDGFNLITLGLDSSTLEWSRPLGSYDVFRRQMNEEMKYKAPVDFALELAGKFKPLSGAMEEASRTTELFAKLQPLYDKREAALDRMLERRRQAAESARTPLTLIKNPAAGGIADSSIGAVSSTADIAAQYNDYVWKSNIDMNRGPKKPAMYTHAITSYREQSAAVLSGLGSRLAVWQNDHALLIKQASDALNEAKIINEEMSKAIKLSESRSAGRGYDTADSWDIPNSQANAAARPNLREQAEQLVLESADLLGMENSLAAQEAAFRDSYSRASSLPGAMSPALGLNGDAGAMKAAVTGAAGTVDAYLSDYGNGGGVIGREAAEIDKHRGSDNQRKELEKEAKTKLAEALKVADALCNLNSGAKEVLERYELLNQYYEESIDYNKGLTEGSADEPVKSDPYAAESAAMDQMDNLYEALGSVLLASRDRLFQTEYAAQYFPHFDLSQLKEIAEGSAEEIGEKLKEQLDPHSQELEYILYGFDKPGLNVAAAYSEIFAARLAIRTMEGFVKKAGMGNPLLVAAAALVYGLTEAVKDMITLCREGAVPLSEYVPAKLTYRDYLRLFLALHGSGEAELSRMLALIRLNTGINPAERSTYASAEMRLGMRLWFLPGIMKLLQHTGEVPGEIDGHTYFRSVRADFAY</sequence>
<organism evidence="2 3">
    <name type="scientific">Paenibacillus rhizophilus</name>
    <dbReference type="NCBI Taxonomy" id="1850366"/>
    <lineage>
        <taxon>Bacteria</taxon>
        <taxon>Bacillati</taxon>
        <taxon>Bacillota</taxon>
        <taxon>Bacilli</taxon>
        <taxon>Bacillales</taxon>
        <taxon>Paenibacillaceae</taxon>
        <taxon>Paenibacillus</taxon>
    </lineage>
</organism>
<keyword evidence="1" id="KW-1133">Transmembrane helix</keyword>
<feature type="transmembrane region" description="Helical" evidence="1">
    <location>
        <begin position="24"/>
        <end position="45"/>
    </location>
</feature>
<keyword evidence="3" id="KW-1185">Reference proteome</keyword>
<gene>
    <name evidence="2" type="ORF">EH198_10220</name>
</gene>
<reference evidence="2 3" key="1">
    <citation type="submission" date="2018-11" db="EMBL/GenBank/DDBJ databases">
        <title>Genome sequence of strain 7197.</title>
        <authorList>
            <person name="Gao J."/>
            <person name="Sun J."/>
        </authorList>
    </citation>
    <scope>NUCLEOTIDE SEQUENCE [LARGE SCALE GENOMIC DNA]</scope>
    <source>
        <strain evidence="2 3">7197</strain>
    </source>
</reference>
<evidence type="ECO:0000256" key="1">
    <source>
        <dbReference type="SAM" id="Phobius"/>
    </source>
</evidence>
<dbReference type="RefSeq" id="WP_124695422.1">
    <property type="nucleotide sequence ID" value="NZ_JBHUFE010000026.1"/>
</dbReference>
<evidence type="ECO:0000313" key="2">
    <source>
        <dbReference type="EMBL" id="RQW12016.1"/>
    </source>
</evidence>
<keyword evidence="1" id="KW-0812">Transmembrane</keyword>
<dbReference type="EMBL" id="RQPI01000004">
    <property type="protein sequence ID" value="RQW12016.1"/>
    <property type="molecule type" value="Genomic_DNA"/>
</dbReference>
<comment type="caution">
    <text evidence="2">The sequence shown here is derived from an EMBL/GenBank/DDBJ whole genome shotgun (WGS) entry which is preliminary data.</text>
</comment>
<evidence type="ECO:0000313" key="3">
    <source>
        <dbReference type="Proteomes" id="UP000282529"/>
    </source>
</evidence>
<dbReference type="OrthoDB" id="2385264at2"/>
<accession>A0A3N9Q3C4</accession>